<keyword evidence="1" id="KW-1133">Transmembrane helix</keyword>
<gene>
    <name evidence="3" type="ORF">E3N88_26655</name>
</gene>
<dbReference type="AlphaFoldDB" id="A0A5N6MVY1"/>
<dbReference type="EMBL" id="SZYD01000014">
    <property type="protein sequence ID" value="KAD4178064.1"/>
    <property type="molecule type" value="Genomic_DNA"/>
</dbReference>
<keyword evidence="2" id="KW-0732">Signal</keyword>
<feature type="signal peptide" evidence="2">
    <location>
        <begin position="1"/>
        <end position="23"/>
    </location>
</feature>
<dbReference type="Proteomes" id="UP000326396">
    <property type="component" value="Linkage Group LG4"/>
</dbReference>
<evidence type="ECO:0000256" key="1">
    <source>
        <dbReference type="SAM" id="Phobius"/>
    </source>
</evidence>
<feature type="chain" id="PRO_5024324931" evidence="2">
    <location>
        <begin position="24"/>
        <end position="103"/>
    </location>
</feature>
<protein>
    <submittedName>
        <fullName evidence="3">Uncharacterized protein</fullName>
    </submittedName>
</protein>
<keyword evidence="1" id="KW-0472">Membrane</keyword>
<keyword evidence="1" id="KW-0812">Transmembrane</keyword>
<evidence type="ECO:0000313" key="4">
    <source>
        <dbReference type="Proteomes" id="UP000326396"/>
    </source>
</evidence>
<proteinExistence type="predicted"/>
<comment type="caution">
    <text evidence="3">The sequence shown here is derived from an EMBL/GenBank/DDBJ whole genome shotgun (WGS) entry which is preliminary data.</text>
</comment>
<reference evidence="3 4" key="1">
    <citation type="submission" date="2019-05" db="EMBL/GenBank/DDBJ databases">
        <title>Mikania micrantha, genome provides insights into the molecular mechanism of rapid growth.</title>
        <authorList>
            <person name="Liu B."/>
        </authorList>
    </citation>
    <scope>NUCLEOTIDE SEQUENCE [LARGE SCALE GENOMIC DNA]</scope>
    <source>
        <strain evidence="3">NLD-2019</strain>
        <tissue evidence="3">Leaf</tissue>
    </source>
</reference>
<name>A0A5N6MVY1_9ASTR</name>
<feature type="transmembrane region" description="Helical" evidence="1">
    <location>
        <begin position="47"/>
        <end position="72"/>
    </location>
</feature>
<dbReference type="OrthoDB" id="1861835at2759"/>
<keyword evidence="4" id="KW-1185">Reference proteome</keyword>
<organism evidence="3 4">
    <name type="scientific">Mikania micrantha</name>
    <name type="common">bitter vine</name>
    <dbReference type="NCBI Taxonomy" id="192012"/>
    <lineage>
        <taxon>Eukaryota</taxon>
        <taxon>Viridiplantae</taxon>
        <taxon>Streptophyta</taxon>
        <taxon>Embryophyta</taxon>
        <taxon>Tracheophyta</taxon>
        <taxon>Spermatophyta</taxon>
        <taxon>Magnoliopsida</taxon>
        <taxon>eudicotyledons</taxon>
        <taxon>Gunneridae</taxon>
        <taxon>Pentapetalae</taxon>
        <taxon>asterids</taxon>
        <taxon>campanulids</taxon>
        <taxon>Asterales</taxon>
        <taxon>Asteraceae</taxon>
        <taxon>Asteroideae</taxon>
        <taxon>Heliantheae alliance</taxon>
        <taxon>Eupatorieae</taxon>
        <taxon>Mikania</taxon>
    </lineage>
</organism>
<evidence type="ECO:0000256" key="2">
    <source>
        <dbReference type="SAM" id="SignalP"/>
    </source>
</evidence>
<evidence type="ECO:0000313" key="3">
    <source>
        <dbReference type="EMBL" id="KAD4178064.1"/>
    </source>
</evidence>
<accession>A0A5N6MVY1</accession>
<sequence length="103" mass="11421">MVLMSFSILLGLLCFVLCLIAEATRSQMVREVNDGECRYSGNGKTPLICAAAAFLSLAVAMVMQHTHLLLALAKSDQDPAITWDNQHLNTLTWQAAFFFITTW</sequence>